<dbReference type="Gene3D" id="3.30.450.150">
    <property type="entry name" value="Haem-degrading domain"/>
    <property type="match status" value="1"/>
</dbReference>
<dbReference type="EC" id="2.5.1.17" evidence="5"/>
<dbReference type="NCBIfam" id="TIGR00636">
    <property type="entry name" value="PduO_Nterm"/>
    <property type="match status" value="1"/>
</dbReference>
<keyword evidence="2" id="KW-0547">Nucleotide-binding</keyword>
<evidence type="ECO:0000313" key="5">
    <source>
        <dbReference type="EMBL" id="AHM77840.1"/>
    </source>
</evidence>
<dbReference type="PIRSF" id="PIRSF036411">
    <property type="entry name" value="ATR_PduO"/>
    <property type="match status" value="1"/>
</dbReference>
<dbReference type="Pfam" id="PF03928">
    <property type="entry name" value="HbpS-like"/>
    <property type="match status" value="1"/>
</dbReference>
<protein>
    <submittedName>
        <fullName evidence="5">Cobalamin adenosyltransferase</fullName>
        <ecNumber evidence="5">2.5.1.17</ecNumber>
    </submittedName>
</protein>
<evidence type="ECO:0000259" key="4">
    <source>
        <dbReference type="Pfam" id="PF01923"/>
    </source>
</evidence>
<dbReference type="GO" id="GO:0008817">
    <property type="term" value="F:corrinoid adenosyltransferase activity"/>
    <property type="evidence" value="ECO:0007669"/>
    <property type="project" value="UniProtKB-EC"/>
</dbReference>
<organism evidence="5 6">
    <name type="scientific">Klebsiella pneumoniae 30684/NJST258_2</name>
    <dbReference type="NCBI Taxonomy" id="1420013"/>
    <lineage>
        <taxon>Bacteria</taxon>
        <taxon>Pseudomonadati</taxon>
        <taxon>Pseudomonadota</taxon>
        <taxon>Gammaproteobacteria</taxon>
        <taxon>Enterobacterales</taxon>
        <taxon>Enterobacteriaceae</taxon>
        <taxon>Klebsiella/Raoultella group</taxon>
        <taxon>Klebsiella</taxon>
        <taxon>Klebsiella pneumoniae complex</taxon>
    </lineage>
</organism>
<name>W8UFL3_KLEPN</name>
<dbReference type="KEGG" id="kps:KPNJ2_01060"/>
<gene>
    <name evidence="5" type="ORF">KPNJ2_01060</name>
</gene>
<dbReference type="AlphaFoldDB" id="W8UFL3"/>
<dbReference type="PANTHER" id="PTHR12213:SF0">
    <property type="entry name" value="CORRINOID ADENOSYLTRANSFERASE MMAB"/>
    <property type="match status" value="1"/>
</dbReference>
<reference evidence="5 6" key="1">
    <citation type="journal article" date="2014" name="Proc. Natl. Acad. Sci. U.S.A.">
        <title>Molecular dissection of the evolution of carbapenem-resistant multilocus sequence type 258 Klebsiella pneumoniae.</title>
        <authorList>
            <person name="Deleo F.R."/>
            <person name="Chen L."/>
            <person name="Porcella S.F."/>
            <person name="Martens C.A."/>
            <person name="Kobayashi S.D."/>
            <person name="Porter A.R."/>
            <person name="Chavda K.D."/>
            <person name="Jacobs M.R."/>
            <person name="Mathema B."/>
            <person name="Olsen R.J."/>
            <person name="Bonomo R.A."/>
            <person name="Musser J.M."/>
            <person name="Kreiswirth B.N."/>
        </authorList>
    </citation>
    <scope>NUCLEOTIDE SEQUENCE [LARGE SCALE GENOMIC DNA]</scope>
    <source>
        <strain evidence="5">30684/NJST258_2</strain>
    </source>
</reference>
<dbReference type="PATRIC" id="fig|1420013.3.peg.1014"/>
<dbReference type="PANTHER" id="PTHR12213">
    <property type="entry name" value="CORRINOID ADENOSYLTRANSFERASE"/>
    <property type="match status" value="1"/>
</dbReference>
<evidence type="ECO:0000313" key="6">
    <source>
        <dbReference type="Proteomes" id="UP000019586"/>
    </source>
</evidence>
<evidence type="ECO:0000256" key="2">
    <source>
        <dbReference type="ARBA" id="ARBA00022741"/>
    </source>
</evidence>
<dbReference type="SUPFAM" id="SSF143744">
    <property type="entry name" value="GlcG-like"/>
    <property type="match status" value="1"/>
</dbReference>
<feature type="domain" description="Cobalamin adenosyltransferase-like" evidence="4">
    <location>
        <begin position="14"/>
        <end position="177"/>
    </location>
</feature>
<dbReference type="Pfam" id="PF01923">
    <property type="entry name" value="Cob_adeno_trans"/>
    <property type="match status" value="1"/>
</dbReference>
<dbReference type="Proteomes" id="UP000019586">
    <property type="component" value="Chromosome"/>
</dbReference>
<dbReference type="GO" id="GO:0005524">
    <property type="term" value="F:ATP binding"/>
    <property type="evidence" value="ECO:0007669"/>
    <property type="project" value="UniProtKB-KW"/>
</dbReference>
<dbReference type="InterPro" id="IPR029499">
    <property type="entry name" value="PduO-typ"/>
</dbReference>
<dbReference type="InterPro" id="IPR036451">
    <property type="entry name" value="CblAdoTrfase-like_sf"/>
</dbReference>
<accession>W8UFL3</accession>
<keyword evidence="3" id="KW-0067">ATP-binding</keyword>
<sequence>MLTHFHAKGAPVAIYTRTGDAGSTSLFTGQRVSKTHPRVEAYGTLDELNAMLSLCVCAVAEEEQRTLLEALQQHIFWFSAELASDSEQPSPGKRYISSEEIALLEQTIDREMARVPALHQFVLPGRCEAASRLHLARTVARRAERRLVELGAEVTIRQMLLRYLNRLSDCLYALARSEDHAAHQRRLVTEIAARYLAASGSPAPDAPKAQAGSLSFHELHQLIRQAIEHARQLQVPVVVSIVDAHGTETVTWRMPDALLVSSELAPKKAWTAVAMKTATHELATTVQPGAALYGLESHLQGKVVTFGGGYPLWRDGQLIAGLGISGGSVEQDMAIAQAAMAAINVRTHQ</sequence>
<dbReference type="SUPFAM" id="SSF89028">
    <property type="entry name" value="Cobalamin adenosyltransferase-like"/>
    <property type="match status" value="1"/>
</dbReference>
<proteinExistence type="predicted"/>
<keyword evidence="1 5" id="KW-0808">Transferase</keyword>
<dbReference type="InterPro" id="IPR016030">
    <property type="entry name" value="CblAdoTrfase-like"/>
</dbReference>
<evidence type="ECO:0000256" key="3">
    <source>
        <dbReference type="ARBA" id="ARBA00022840"/>
    </source>
</evidence>
<dbReference type="InterPro" id="IPR009221">
    <property type="entry name" value="PduO"/>
</dbReference>
<evidence type="ECO:0000256" key="1">
    <source>
        <dbReference type="ARBA" id="ARBA00022679"/>
    </source>
</evidence>
<dbReference type="HOGENOM" id="CLU_068893_0_0_6"/>
<dbReference type="InterPro" id="IPR005624">
    <property type="entry name" value="PduO/GlcC-like"/>
</dbReference>
<dbReference type="InterPro" id="IPR038084">
    <property type="entry name" value="PduO/GlcC-like_sf"/>
</dbReference>
<dbReference type="EMBL" id="CP006918">
    <property type="protein sequence ID" value="AHM77840.1"/>
    <property type="molecule type" value="Genomic_DNA"/>
</dbReference>
<dbReference type="Gene3D" id="1.20.1200.10">
    <property type="entry name" value="Cobalamin adenosyltransferase-like"/>
    <property type="match status" value="1"/>
</dbReference>